<dbReference type="Gene3D" id="3.10.129.10">
    <property type="entry name" value="Hotdog Thioesterase"/>
    <property type="match status" value="1"/>
</dbReference>
<name>A0A923LWN9_9FIRM</name>
<dbReference type="Pfam" id="PF13279">
    <property type="entry name" value="4HBT_2"/>
    <property type="match status" value="1"/>
</dbReference>
<sequence>MRRDCFYFCPPFRVRYGEVDQQGIVYNGNYVAYTDLAFEEFLRSKGYSYRELAEKHDSEVCHKKSTYEFVSSAYAGDMLEVGISKIKIGKKSFTIQFEIYHQGEDDLILLCESVYVGYDVENRTSRPITDLMRALLSS</sequence>
<keyword evidence="2" id="KW-0378">Hydrolase</keyword>
<accession>A0A923LWN9</accession>
<evidence type="ECO:0000313" key="3">
    <source>
        <dbReference type="EMBL" id="MBC5726549.1"/>
    </source>
</evidence>
<proteinExistence type="inferred from homology"/>
<dbReference type="InterPro" id="IPR050563">
    <property type="entry name" value="4-hydroxybenzoyl-CoA_TE"/>
</dbReference>
<dbReference type="Proteomes" id="UP000606499">
    <property type="component" value="Unassembled WGS sequence"/>
</dbReference>
<dbReference type="PANTHER" id="PTHR31793">
    <property type="entry name" value="4-HYDROXYBENZOYL-COA THIOESTERASE FAMILY MEMBER"/>
    <property type="match status" value="1"/>
</dbReference>
<reference evidence="3" key="1">
    <citation type="submission" date="2020-08" db="EMBL/GenBank/DDBJ databases">
        <title>Genome public.</title>
        <authorList>
            <person name="Liu C."/>
            <person name="Sun Q."/>
        </authorList>
    </citation>
    <scope>NUCLEOTIDE SEQUENCE</scope>
    <source>
        <strain evidence="3">NSJ-28</strain>
    </source>
</reference>
<dbReference type="InterPro" id="IPR029069">
    <property type="entry name" value="HotDog_dom_sf"/>
</dbReference>
<dbReference type="CDD" id="cd00586">
    <property type="entry name" value="4HBT"/>
    <property type="match status" value="1"/>
</dbReference>
<dbReference type="GO" id="GO:0047617">
    <property type="term" value="F:fatty acyl-CoA hydrolase activity"/>
    <property type="evidence" value="ECO:0007669"/>
    <property type="project" value="TreeGrafter"/>
</dbReference>
<keyword evidence="4" id="KW-1185">Reference proteome</keyword>
<protein>
    <submittedName>
        <fullName evidence="3">Acyl-CoA thioesterase</fullName>
    </submittedName>
</protein>
<dbReference type="AlphaFoldDB" id="A0A923LWN9"/>
<evidence type="ECO:0000256" key="2">
    <source>
        <dbReference type="ARBA" id="ARBA00022801"/>
    </source>
</evidence>
<comment type="caution">
    <text evidence="3">The sequence shown here is derived from an EMBL/GenBank/DDBJ whole genome shotgun (WGS) entry which is preliminary data.</text>
</comment>
<dbReference type="PIRSF" id="PIRSF003230">
    <property type="entry name" value="YbgC"/>
    <property type="match status" value="1"/>
</dbReference>
<dbReference type="SUPFAM" id="SSF54637">
    <property type="entry name" value="Thioesterase/thiol ester dehydrase-isomerase"/>
    <property type="match status" value="1"/>
</dbReference>
<dbReference type="RefSeq" id="WP_054327874.1">
    <property type="nucleotide sequence ID" value="NZ_JACOPL010000019.1"/>
</dbReference>
<dbReference type="EMBL" id="JACOPL010000019">
    <property type="protein sequence ID" value="MBC5726549.1"/>
    <property type="molecule type" value="Genomic_DNA"/>
</dbReference>
<evidence type="ECO:0000256" key="1">
    <source>
        <dbReference type="ARBA" id="ARBA00005953"/>
    </source>
</evidence>
<organism evidence="3 4">
    <name type="scientific">Agathobaculum faecis</name>
    <dbReference type="NCBI Taxonomy" id="2763013"/>
    <lineage>
        <taxon>Bacteria</taxon>
        <taxon>Bacillati</taxon>
        <taxon>Bacillota</taxon>
        <taxon>Clostridia</taxon>
        <taxon>Eubacteriales</taxon>
        <taxon>Butyricicoccaceae</taxon>
        <taxon>Agathobaculum</taxon>
    </lineage>
</organism>
<dbReference type="InterPro" id="IPR006684">
    <property type="entry name" value="YbgC/YbaW"/>
</dbReference>
<evidence type="ECO:0000313" key="4">
    <source>
        <dbReference type="Proteomes" id="UP000606499"/>
    </source>
</evidence>
<dbReference type="PANTHER" id="PTHR31793:SF27">
    <property type="entry name" value="NOVEL THIOESTERASE SUPERFAMILY DOMAIN AND SAPOSIN A-TYPE DOMAIN CONTAINING PROTEIN (0610012H03RIK)"/>
    <property type="match status" value="1"/>
</dbReference>
<gene>
    <name evidence="3" type="ORF">H8S45_13915</name>
</gene>
<comment type="similarity">
    <text evidence="1">Belongs to the 4-hydroxybenzoyl-CoA thioesterase family.</text>
</comment>